<dbReference type="GO" id="GO:0005634">
    <property type="term" value="C:nucleus"/>
    <property type="evidence" value="ECO:0007669"/>
    <property type="project" value="TreeGrafter"/>
</dbReference>
<feature type="compositionally biased region" description="Basic and acidic residues" evidence="1">
    <location>
        <begin position="363"/>
        <end position="372"/>
    </location>
</feature>
<dbReference type="PROSITE" id="PS51397">
    <property type="entry name" value="WLM"/>
    <property type="match status" value="1"/>
</dbReference>
<dbReference type="PANTHER" id="PTHR46622:SF1">
    <property type="entry name" value="DNA-DEPENDENT METALLOPROTEASE WSS1"/>
    <property type="match status" value="1"/>
</dbReference>
<feature type="region of interest" description="Disordered" evidence="1">
    <location>
        <begin position="167"/>
        <end position="407"/>
    </location>
</feature>
<dbReference type="PANTHER" id="PTHR46622">
    <property type="entry name" value="DNA-DEPENDENT METALLOPROTEASE WSS1"/>
    <property type="match status" value="1"/>
</dbReference>
<reference evidence="3 4" key="1">
    <citation type="submission" date="2014-06" db="EMBL/GenBank/DDBJ databases">
        <title>Evolutionary Origins and Diversification of the Mycorrhizal Mutualists.</title>
        <authorList>
            <consortium name="DOE Joint Genome Institute"/>
            <consortium name="Mycorrhizal Genomics Consortium"/>
            <person name="Kohler A."/>
            <person name="Kuo A."/>
            <person name="Nagy L.G."/>
            <person name="Floudas D."/>
            <person name="Copeland A."/>
            <person name="Barry K.W."/>
            <person name="Cichocki N."/>
            <person name="Veneault-Fourrey C."/>
            <person name="LaButti K."/>
            <person name="Lindquist E.A."/>
            <person name="Lipzen A."/>
            <person name="Lundell T."/>
            <person name="Morin E."/>
            <person name="Murat C."/>
            <person name="Riley R."/>
            <person name="Ohm R."/>
            <person name="Sun H."/>
            <person name="Tunlid A."/>
            <person name="Henrissat B."/>
            <person name="Grigoriev I.V."/>
            <person name="Hibbett D.S."/>
            <person name="Martin F."/>
        </authorList>
    </citation>
    <scope>NUCLEOTIDE SEQUENCE [LARGE SCALE GENOMIC DNA]</scope>
    <source>
        <strain evidence="3 4">SS14</strain>
    </source>
</reference>
<name>A0A0C9VGH7_SPHS4</name>
<feature type="compositionally biased region" description="Acidic residues" evidence="1">
    <location>
        <begin position="304"/>
        <end position="319"/>
    </location>
</feature>
<keyword evidence="4" id="KW-1185">Reference proteome</keyword>
<dbReference type="InterPro" id="IPR013536">
    <property type="entry name" value="WLM_dom"/>
</dbReference>
<protein>
    <recommendedName>
        <fullName evidence="2">WLM domain-containing protein</fullName>
    </recommendedName>
</protein>
<accession>A0A0C9VGH7</accession>
<dbReference type="Proteomes" id="UP000054279">
    <property type="component" value="Unassembled WGS sequence"/>
</dbReference>
<dbReference type="GO" id="GO:0008237">
    <property type="term" value="F:metallopeptidase activity"/>
    <property type="evidence" value="ECO:0007669"/>
    <property type="project" value="TreeGrafter"/>
</dbReference>
<feature type="compositionally biased region" description="Basic and acidic residues" evidence="1">
    <location>
        <begin position="336"/>
        <end position="347"/>
    </location>
</feature>
<feature type="compositionally biased region" description="Acidic residues" evidence="1">
    <location>
        <begin position="348"/>
        <end position="357"/>
    </location>
</feature>
<feature type="compositionally biased region" description="Acidic residues" evidence="1">
    <location>
        <begin position="271"/>
        <end position="282"/>
    </location>
</feature>
<evidence type="ECO:0000256" key="1">
    <source>
        <dbReference type="SAM" id="MobiDB-lite"/>
    </source>
</evidence>
<organism evidence="3 4">
    <name type="scientific">Sphaerobolus stellatus (strain SS14)</name>
    <dbReference type="NCBI Taxonomy" id="990650"/>
    <lineage>
        <taxon>Eukaryota</taxon>
        <taxon>Fungi</taxon>
        <taxon>Dikarya</taxon>
        <taxon>Basidiomycota</taxon>
        <taxon>Agaricomycotina</taxon>
        <taxon>Agaricomycetes</taxon>
        <taxon>Phallomycetidae</taxon>
        <taxon>Geastrales</taxon>
        <taxon>Sphaerobolaceae</taxon>
        <taxon>Sphaerobolus</taxon>
    </lineage>
</organism>
<feature type="compositionally biased region" description="Basic and acidic residues" evidence="1">
    <location>
        <begin position="283"/>
        <end position="300"/>
    </location>
</feature>
<feature type="domain" description="WLM" evidence="2">
    <location>
        <begin position="8"/>
        <end position="192"/>
    </location>
</feature>
<evidence type="ECO:0000313" key="4">
    <source>
        <dbReference type="Proteomes" id="UP000054279"/>
    </source>
</evidence>
<evidence type="ECO:0000313" key="3">
    <source>
        <dbReference type="EMBL" id="KIJ36710.1"/>
    </source>
</evidence>
<dbReference type="InterPro" id="IPR053000">
    <property type="entry name" value="WSS1-like_metalloprotease"/>
</dbReference>
<proteinExistence type="predicted"/>
<dbReference type="Gene3D" id="3.30.2010.10">
    <property type="entry name" value="Metalloproteases ('zincins'), catalytic domain"/>
    <property type="match status" value="1"/>
</dbReference>
<dbReference type="OrthoDB" id="447842at2759"/>
<dbReference type="EMBL" id="KN837175">
    <property type="protein sequence ID" value="KIJ36710.1"/>
    <property type="molecule type" value="Genomic_DNA"/>
</dbReference>
<dbReference type="AlphaFoldDB" id="A0A0C9VGH7"/>
<feature type="compositionally biased region" description="Polar residues" evidence="1">
    <location>
        <begin position="377"/>
        <end position="397"/>
    </location>
</feature>
<gene>
    <name evidence="3" type="ORF">M422DRAFT_232291</name>
</gene>
<dbReference type="GO" id="GO:0006281">
    <property type="term" value="P:DNA repair"/>
    <property type="evidence" value="ECO:0007669"/>
    <property type="project" value="TreeGrafter"/>
</dbReference>
<dbReference type="HOGENOM" id="CLU_040077_0_0_1"/>
<evidence type="ECO:0000259" key="2">
    <source>
        <dbReference type="PROSITE" id="PS51397"/>
    </source>
</evidence>
<dbReference type="Pfam" id="PF08325">
    <property type="entry name" value="WLM"/>
    <property type="match status" value="1"/>
</dbReference>
<sequence>MVHTRINERVANPNPHINFIASLDDAEEARELLRALAAQVKPIMKNHGFTVNSFEEYEHNKVFLGRNWNNGETIELVLRDSLGRFYPTPRLLSVLCHELAHIKHMNHSAAFHSIRHQLCAEVAALQGKGYFGDGLWSAGNRLADSQRVAGGVSTAQDLPEYTCGGAFSQSRQNALPSRKRQRRQAGPSLRTGAQTVKQRKAGSRVTSKTAFKDTGSGHVLDASVAKGGEGSTFRKKANSRKAREERAAAAARRLLQMQGTAPPSPSKPASEDEDEEEEESGSDYERIAPETDRERLDRMRIWAGEDDLGALKDDDEDDVVLISGANDSGTFAQPPGEKEKGKKRALEEQDDSEDEITILDAAPDPKTKRQRTDLPAAQTSRTAASGSNSKPKTTLGTILQDEMHQRKQEAIGLDRAYTLGGSGSASSLRMQRGWIDARCARVRGERRT</sequence>